<evidence type="ECO:0000313" key="3">
    <source>
        <dbReference type="Proteomes" id="UP000215539"/>
    </source>
</evidence>
<name>A0AAX2H2G4_9FLAO</name>
<gene>
    <name evidence="2" type="ORF">SAMEA44541418_02201</name>
</gene>
<sequence>MKYILLSMTLLALSCKSAQPQTKAEPQPQQEVITFKEMDITAQKKEAPERTRNLIIYYKDDADLQPLLNVAKKEKLELIYQYKNFKAIAVKVPDDRDLEGVKSYLQTLAGVLSVNYDEVNQIQGAGTSEGSFQQ</sequence>
<feature type="chain" id="PRO_5043701900" evidence="1">
    <location>
        <begin position="21"/>
        <end position="134"/>
    </location>
</feature>
<protein>
    <submittedName>
        <fullName evidence="2">Uncharacterized protein</fullName>
    </submittedName>
</protein>
<accession>A0AAX2H2G4</accession>
<reference evidence="2 3" key="1">
    <citation type="submission" date="2017-06" db="EMBL/GenBank/DDBJ databases">
        <authorList>
            <consortium name="Pathogen Informatics"/>
        </authorList>
    </citation>
    <scope>NUCLEOTIDE SEQUENCE [LARGE SCALE GENOMIC DNA]</scope>
    <source>
        <strain evidence="2 3">NCTC12947</strain>
    </source>
</reference>
<organism evidence="2 3">
    <name type="scientific">Capnocytophaga haemolytica</name>
    <dbReference type="NCBI Taxonomy" id="45243"/>
    <lineage>
        <taxon>Bacteria</taxon>
        <taxon>Pseudomonadati</taxon>
        <taxon>Bacteroidota</taxon>
        <taxon>Flavobacteriia</taxon>
        <taxon>Flavobacteriales</taxon>
        <taxon>Flavobacteriaceae</taxon>
        <taxon>Capnocytophaga</taxon>
    </lineage>
</organism>
<keyword evidence="1" id="KW-0732">Signal</keyword>
<dbReference type="RefSeq" id="WP_143325018.1">
    <property type="nucleotide sequence ID" value="NZ_CP014227.1"/>
</dbReference>
<proteinExistence type="predicted"/>
<evidence type="ECO:0000313" key="2">
    <source>
        <dbReference type="EMBL" id="SNV15942.1"/>
    </source>
</evidence>
<dbReference type="EMBL" id="LT906449">
    <property type="protein sequence ID" value="SNV15942.1"/>
    <property type="molecule type" value="Genomic_DNA"/>
</dbReference>
<dbReference type="AlphaFoldDB" id="A0AAX2H2G4"/>
<dbReference type="Proteomes" id="UP000215539">
    <property type="component" value="Chromosome 1"/>
</dbReference>
<dbReference type="PROSITE" id="PS51257">
    <property type="entry name" value="PROKAR_LIPOPROTEIN"/>
    <property type="match status" value="1"/>
</dbReference>
<evidence type="ECO:0000256" key="1">
    <source>
        <dbReference type="SAM" id="SignalP"/>
    </source>
</evidence>
<feature type="signal peptide" evidence="1">
    <location>
        <begin position="1"/>
        <end position="20"/>
    </location>
</feature>